<dbReference type="EMBL" id="AWXE01000004">
    <property type="protein sequence ID" value="ERL46270.1"/>
    <property type="molecule type" value="Genomic_DNA"/>
</dbReference>
<keyword evidence="5 10" id="KW-0132">Cell division</keyword>
<feature type="transmembrane region" description="Helical" evidence="10">
    <location>
        <begin position="196"/>
        <end position="218"/>
    </location>
</feature>
<dbReference type="STRING" id="1397666.RS24_01268"/>
<evidence type="ECO:0000256" key="4">
    <source>
        <dbReference type="ARBA" id="ARBA00022519"/>
    </source>
</evidence>
<comment type="subunit">
    <text evidence="10">The Tol-Pal system is composed of five core proteins: the inner membrane proteins TolA, TolQ and TolR, the periplasmic protein TolB and the outer membrane protein Pal. They form a network linking the inner and outer membranes and the peptidoglycan layer.</text>
</comment>
<dbReference type="GO" id="GO:0043213">
    <property type="term" value="P:bacteriocin transport"/>
    <property type="evidence" value="ECO:0007669"/>
    <property type="project" value="InterPro"/>
</dbReference>
<dbReference type="GO" id="GO:0051301">
    <property type="term" value="P:cell division"/>
    <property type="evidence" value="ECO:0007669"/>
    <property type="project" value="UniProtKB-UniRule"/>
</dbReference>
<dbReference type="GO" id="GO:0017038">
    <property type="term" value="P:protein import"/>
    <property type="evidence" value="ECO:0007669"/>
    <property type="project" value="TreeGrafter"/>
</dbReference>
<dbReference type="PANTHER" id="PTHR30625:SF3">
    <property type="entry name" value="TOL-PAL SYSTEM PROTEIN TOLQ"/>
    <property type="match status" value="1"/>
</dbReference>
<dbReference type="PATRIC" id="fig|1397666.3.peg.1157"/>
<keyword evidence="3 10" id="KW-1003">Cell membrane</keyword>
<evidence type="ECO:0000256" key="5">
    <source>
        <dbReference type="ARBA" id="ARBA00022618"/>
    </source>
</evidence>
<evidence type="ECO:0000256" key="1">
    <source>
        <dbReference type="ARBA" id="ARBA00004651"/>
    </source>
</evidence>
<keyword evidence="13" id="KW-1185">Reference proteome</keyword>
<dbReference type="GO" id="GO:0005886">
    <property type="term" value="C:plasma membrane"/>
    <property type="evidence" value="ECO:0007669"/>
    <property type="project" value="UniProtKB-SubCell"/>
</dbReference>
<comment type="function">
    <text evidence="10">Part of the Tol-Pal system, which plays a role in outer membrane invagination during cell division and is important for maintaining outer membrane integrity.</text>
</comment>
<evidence type="ECO:0000256" key="9">
    <source>
        <dbReference type="ARBA" id="ARBA00023306"/>
    </source>
</evidence>
<comment type="caution">
    <text evidence="12">The sequence shown here is derived from an EMBL/GenBank/DDBJ whole genome shotgun (WGS) entry which is preliminary data.</text>
</comment>
<proteinExistence type="inferred from homology"/>
<evidence type="ECO:0000256" key="3">
    <source>
        <dbReference type="ARBA" id="ARBA00022475"/>
    </source>
</evidence>
<reference evidence="12 13" key="1">
    <citation type="journal article" date="2014" name="FEMS Microbiol. Ecol.">
        <title>Genomic differentiation among two strains of the PS1 clade isolated from geographically separated marine habitats.</title>
        <authorList>
            <person name="Jimenez-Infante F."/>
            <person name="Ngugi D.K."/>
            <person name="Alam I."/>
            <person name="Rashid M."/>
            <person name="Baalawi W."/>
            <person name="Kamau A.A."/>
            <person name="Bajic V.B."/>
            <person name="Stingl U."/>
        </authorList>
    </citation>
    <scope>NUCLEOTIDE SEQUENCE [LARGE SCALE GENOMIC DNA]</scope>
    <source>
        <strain evidence="12 13">RS24</strain>
    </source>
</reference>
<dbReference type="InterPro" id="IPR050790">
    <property type="entry name" value="ExbB/TolQ_transport"/>
</dbReference>
<dbReference type="RefSeq" id="WP_021777249.1">
    <property type="nucleotide sequence ID" value="NZ_AWXE01000004.1"/>
</dbReference>
<evidence type="ECO:0000313" key="13">
    <source>
        <dbReference type="Proteomes" id="UP000016762"/>
    </source>
</evidence>
<feature type="transmembrane region" description="Helical" evidence="10">
    <location>
        <begin position="153"/>
        <end position="176"/>
    </location>
</feature>
<dbReference type="GO" id="GO:0016829">
    <property type="term" value="F:lyase activity"/>
    <property type="evidence" value="ECO:0007669"/>
    <property type="project" value="UniProtKB-KW"/>
</dbReference>
<evidence type="ECO:0000256" key="8">
    <source>
        <dbReference type="ARBA" id="ARBA00023136"/>
    </source>
</evidence>
<evidence type="ECO:0000256" key="6">
    <source>
        <dbReference type="ARBA" id="ARBA00022692"/>
    </source>
</evidence>
<keyword evidence="12" id="KW-0456">Lyase</keyword>
<evidence type="ECO:0000259" key="11">
    <source>
        <dbReference type="Pfam" id="PF01618"/>
    </source>
</evidence>
<keyword evidence="7 10" id="KW-1133">Transmembrane helix</keyword>
<keyword evidence="6 10" id="KW-0812">Transmembrane</keyword>
<dbReference type="InterPro" id="IPR014163">
    <property type="entry name" value="Tol-Pal_TolQ"/>
</dbReference>
<dbReference type="OrthoDB" id="9805133at2"/>
<name>U2WRU5_9PROT</name>
<evidence type="ECO:0000313" key="12">
    <source>
        <dbReference type="EMBL" id="ERL46270.1"/>
    </source>
</evidence>
<comment type="similarity">
    <text evidence="2 10">Belongs to the ExbB/TolQ family.</text>
</comment>
<evidence type="ECO:0000256" key="7">
    <source>
        <dbReference type="ARBA" id="ARBA00022989"/>
    </source>
</evidence>
<feature type="domain" description="MotA/TolQ/ExbB proton channel" evidence="11">
    <location>
        <begin position="99"/>
        <end position="232"/>
    </location>
</feature>
<comment type="subcellular location">
    <subcellularLocation>
        <location evidence="10">Cell inner membrane</location>
        <topology evidence="10">Multi-pass membrane protein</topology>
    </subcellularLocation>
    <subcellularLocation>
        <location evidence="1">Cell membrane</location>
        <topology evidence="1">Multi-pass membrane protein</topology>
    </subcellularLocation>
</comment>
<feature type="transmembrane region" description="Helical" evidence="10">
    <location>
        <begin position="41"/>
        <end position="62"/>
    </location>
</feature>
<dbReference type="InterPro" id="IPR002898">
    <property type="entry name" value="MotA_ExbB_proton_chnl"/>
</dbReference>
<evidence type="ECO:0000256" key="10">
    <source>
        <dbReference type="HAMAP-Rule" id="MF_02202"/>
    </source>
</evidence>
<organism evidence="12 13">
    <name type="scientific">Candidatus Micropelagius thuwalensis</name>
    <dbReference type="NCBI Taxonomy" id="1397666"/>
    <lineage>
        <taxon>Bacteria</taxon>
        <taxon>Pseudomonadati</taxon>
        <taxon>Pseudomonadota</taxon>
        <taxon>Alphaproteobacteria</taxon>
        <taxon>PS1 clade</taxon>
        <taxon>Candidatus Micropelagius</taxon>
    </lineage>
</organism>
<dbReference type="HAMAP" id="MF_02202">
    <property type="entry name" value="TolQ"/>
    <property type="match status" value="1"/>
</dbReference>
<dbReference type="AlphaFoldDB" id="U2WRU5"/>
<evidence type="ECO:0000256" key="2">
    <source>
        <dbReference type="ARBA" id="ARBA00010442"/>
    </source>
</evidence>
<keyword evidence="8 10" id="KW-0472">Membrane</keyword>
<accession>U2WRU5</accession>
<sequence length="248" mass="27587">MNELLDVVSDPTLVEQASVLSNPDLMHSDFGLYSLFLRADWVVKIVMIGLVMASIQSWAIIIEKTMTMRRLFRKADEFEKLFWSGENISNLYKRINERADHPMARVFLAGMREWVRTSSDGNEKKITPELINRVDRTLNGAVAQEVGAISNRLLFLATVGAIAPFVGLFGTVWGIMNSFQAIALTQDTNLAVVAPGIAEALFATGLGLLAAIPAVIAYNKFTSDINRYVARLDYFADEFSIFLDRQSG</sequence>
<dbReference type="NCBIfam" id="TIGR02796">
    <property type="entry name" value="tolQ"/>
    <property type="match status" value="1"/>
</dbReference>
<protein>
    <recommendedName>
        <fullName evidence="10">Tol-Pal system protein TolQ</fullName>
    </recommendedName>
</protein>
<dbReference type="eggNOG" id="COG0811">
    <property type="taxonomic scope" value="Bacteria"/>
</dbReference>
<dbReference type="PANTHER" id="PTHR30625">
    <property type="entry name" value="PROTEIN TOLQ"/>
    <property type="match status" value="1"/>
</dbReference>
<dbReference type="Pfam" id="PF01618">
    <property type="entry name" value="MotA_ExbB"/>
    <property type="match status" value="1"/>
</dbReference>
<dbReference type="Proteomes" id="UP000016762">
    <property type="component" value="Unassembled WGS sequence"/>
</dbReference>
<keyword evidence="4 10" id="KW-0997">Cell inner membrane</keyword>
<keyword evidence="9 10" id="KW-0131">Cell cycle</keyword>
<gene>
    <name evidence="10" type="primary">tolQ</name>
    <name evidence="12" type="ORF">RS24_01268</name>
</gene>